<accession>A0A315VL86</accession>
<keyword evidence="4" id="KW-1185">Reference proteome</keyword>
<proteinExistence type="predicted"/>
<name>A0A315VL86_GAMAF</name>
<dbReference type="Proteomes" id="UP000250572">
    <property type="component" value="Unassembled WGS sequence"/>
</dbReference>
<evidence type="ECO:0000259" key="2">
    <source>
        <dbReference type="PROSITE" id="PS50127"/>
    </source>
</evidence>
<evidence type="ECO:0000313" key="4">
    <source>
        <dbReference type="Proteomes" id="UP000250572"/>
    </source>
</evidence>
<dbReference type="SUPFAM" id="SSF54495">
    <property type="entry name" value="UBC-like"/>
    <property type="match status" value="1"/>
</dbReference>
<gene>
    <name evidence="3" type="ORF">CCH79_00016798</name>
</gene>
<evidence type="ECO:0000313" key="3">
    <source>
        <dbReference type="EMBL" id="PWA24126.1"/>
    </source>
</evidence>
<evidence type="ECO:0000256" key="1">
    <source>
        <dbReference type="SAM" id="MobiDB-lite"/>
    </source>
</evidence>
<feature type="domain" description="UBC core" evidence="2">
    <location>
        <begin position="518"/>
        <end position="754"/>
    </location>
</feature>
<dbReference type="InterPro" id="IPR016135">
    <property type="entry name" value="UBQ-conjugating_enzyme/RWD"/>
</dbReference>
<dbReference type="Gene3D" id="3.10.110.10">
    <property type="entry name" value="Ubiquitin Conjugating Enzyme"/>
    <property type="match status" value="1"/>
</dbReference>
<dbReference type="SMART" id="SM00212">
    <property type="entry name" value="UBCc"/>
    <property type="match status" value="1"/>
</dbReference>
<feature type="compositionally biased region" description="Low complexity" evidence="1">
    <location>
        <begin position="51"/>
        <end position="61"/>
    </location>
</feature>
<reference evidence="3 4" key="1">
    <citation type="journal article" date="2018" name="G3 (Bethesda)">
        <title>A High-Quality Reference Genome for the Invasive Mosquitofish Gambusia affinis Using a Chicago Library.</title>
        <authorList>
            <person name="Hoffberg S.L."/>
            <person name="Troendle N.J."/>
            <person name="Glenn T.C."/>
            <person name="Mahmud O."/>
            <person name="Louha S."/>
            <person name="Chalopin D."/>
            <person name="Bennetzen J.L."/>
            <person name="Mauricio R."/>
        </authorList>
    </citation>
    <scope>NUCLEOTIDE SEQUENCE [LARGE SCALE GENOMIC DNA]</scope>
    <source>
        <strain evidence="3">NE01/NJP1002.9</strain>
        <tissue evidence="3">Muscle</tissue>
    </source>
</reference>
<organism evidence="3 4">
    <name type="scientific">Gambusia affinis</name>
    <name type="common">Western mosquitofish</name>
    <name type="synonym">Heterandria affinis</name>
    <dbReference type="NCBI Taxonomy" id="33528"/>
    <lineage>
        <taxon>Eukaryota</taxon>
        <taxon>Metazoa</taxon>
        <taxon>Chordata</taxon>
        <taxon>Craniata</taxon>
        <taxon>Vertebrata</taxon>
        <taxon>Euteleostomi</taxon>
        <taxon>Actinopterygii</taxon>
        <taxon>Neopterygii</taxon>
        <taxon>Teleostei</taxon>
        <taxon>Neoteleostei</taxon>
        <taxon>Acanthomorphata</taxon>
        <taxon>Ovalentaria</taxon>
        <taxon>Atherinomorphae</taxon>
        <taxon>Cyprinodontiformes</taxon>
        <taxon>Poeciliidae</taxon>
        <taxon>Poeciliinae</taxon>
        <taxon>Gambusia</taxon>
    </lineage>
</organism>
<comment type="caution">
    <text evidence="3">The sequence shown here is derived from an EMBL/GenBank/DDBJ whole genome shotgun (WGS) entry which is preliminary data.</text>
</comment>
<dbReference type="InterPro" id="IPR000608">
    <property type="entry name" value="UBC"/>
</dbReference>
<feature type="region of interest" description="Disordered" evidence="1">
    <location>
        <begin position="1"/>
        <end position="61"/>
    </location>
</feature>
<feature type="compositionally biased region" description="Basic and acidic residues" evidence="1">
    <location>
        <begin position="36"/>
        <end position="50"/>
    </location>
</feature>
<dbReference type="EMBL" id="NHOQ01001491">
    <property type="protein sequence ID" value="PWA24126.1"/>
    <property type="molecule type" value="Genomic_DNA"/>
</dbReference>
<dbReference type="AlphaFoldDB" id="A0A315VL86"/>
<protein>
    <recommendedName>
        <fullName evidence="2">UBC core domain-containing protein</fullName>
    </recommendedName>
</protein>
<dbReference type="Pfam" id="PF00179">
    <property type="entry name" value="UQ_con"/>
    <property type="match status" value="1"/>
</dbReference>
<sequence length="754" mass="82444">MSSEVQPRPDDSPNTSGGSSDAEQREAAPPEQPGPEQRDQSQPKKKEAKISSKTAAKLSTSAKRSTLSTIIKIKSESTASLALDSPTRADPSCMASDPTLAVLHRYLQPGHTTLPGNLRTMVPVGPANPTCACLWCTDGVLTLLKNSLSPFLQALFLVQQVLQRGEGQQKRCEEPTVINRNSNSPGEAWRAAQQLITPQIWPSLECGKFICSLPQATANMEGCDETKVELKHGSGSIMLGRWVVSVIITQILVSFQDPEGVGRDYSGPATKLQMSNQQSRKTKFHRQTLVSKSDKALKGEERGNHLKNVNAESSTCDEWTELGMSMAVGCNPAEAWHFFKPGRGARLVAVNKLTDPIFTCAQHNGRPPCPVCAAAPLQPSPSSLGPWWGRGVVGVLKGRRLLKGLMDPRKSSLDGRFDRVSAELEGGKMGLRNCPNTHFWQEDFHSPPIPLLLSSLCSRFTQRGLHPHGKALISLRSESHPLSPFRLPGERTDQPADPLQVLDAAVEQDHRACNPYTEASDLDAAVTSPLTFATCLPPLSELSFLAGPKGDNIYEWRSTILGPPGSVYEGGVFFLDIAFTPDYPFKPPKELDVYWKSEVNRVKRNVDLTCSRKPTQRSLSSAPEATFLAACAEGKLSSSKLLASCCLVFPMTAECVYREHGVDLRMAQHRHVWLCPDGAPLHCNCNCNLASEETSWLGFLNTTQRTVTSLPQQDCHALSGRGADPLVGSIATQYLTNRAEHDRIAKQWTKRYAT</sequence>
<dbReference type="PROSITE" id="PS50127">
    <property type="entry name" value="UBC_2"/>
    <property type="match status" value="1"/>
</dbReference>
<feature type="compositionally biased region" description="Polar residues" evidence="1">
    <location>
        <begin position="12"/>
        <end position="21"/>
    </location>
</feature>
<dbReference type="PANTHER" id="PTHR24068">
    <property type="entry name" value="UBIQUITIN-CONJUGATING ENZYME E2"/>
    <property type="match status" value="1"/>
</dbReference>